<organism evidence="2 3">
    <name type="scientific">Micromonospora costi</name>
    <dbReference type="NCBI Taxonomy" id="1530042"/>
    <lineage>
        <taxon>Bacteria</taxon>
        <taxon>Bacillati</taxon>
        <taxon>Actinomycetota</taxon>
        <taxon>Actinomycetes</taxon>
        <taxon>Micromonosporales</taxon>
        <taxon>Micromonosporaceae</taxon>
        <taxon>Micromonospora</taxon>
    </lineage>
</organism>
<evidence type="ECO:0000256" key="1">
    <source>
        <dbReference type="SAM" id="MobiDB-lite"/>
    </source>
</evidence>
<feature type="region of interest" description="Disordered" evidence="1">
    <location>
        <begin position="1"/>
        <end position="77"/>
    </location>
</feature>
<feature type="compositionally biased region" description="Basic residues" evidence="1">
    <location>
        <begin position="146"/>
        <end position="155"/>
    </location>
</feature>
<dbReference type="Pfam" id="PF20060">
    <property type="entry name" value="DUF6459"/>
    <property type="match status" value="1"/>
</dbReference>
<accession>A0A3B0ACJ4</accession>
<keyword evidence="3" id="KW-1185">Reference proteome</keyword>
<reference evidence="2 3" key="1">
    <citation type="journal article" date="2015" name="Int. J. Syst. Evol. Microbiol.">
        <title>Micromonospora costi sp. nov., isolated from a leaf of Costus speciosus.</title>
        <authorList>
            <person name="Thawai C."/>
        </authorList>
    </citation>
    <scope>NUCLEOTIDE SEQUENCE [LARGE SCALE GENOMIC DNA]</scope>
    <source>
        <strain evidence="2 3">CS1-12</strain>
    </source>
</reference>
<evidence type="ECO:0000313" key="3">
    <source>
        <dbReference type="Proteomes" id="UP000279968"/>
    </source>
</evidence>
<protein>
    <recommendedName>
        <fullName evidence="4">Alanine, arginine and proline rich protein</fullName>
    </recommendedName>
</protein>
<proteinExistence type="predicted"/>
<gene>
    <name evidence="2" type="ORF">D7193_06655</name>
</gene>
<name>A0A3B0ACJ4_9ACTN</name>
<dbReference type="OrthoDB" id="3483459at2"/>
<dbReference type="InterPro" id="IPR045596">
    <property type="entry name" value="DUF6459"/>
</dbReference>
<dbReference type="Proteomes" id="UP000279968">
    <property type="component" value="Unassembled WGS sequence"/>
</dbReference>
<comment type="caution">
    <text evidence="2">The sequence shown here is derived from an EMBL/GenBank/DDBJ whole genome shotgun (WGS) entry which is preliminary data.</text>
</comment>
<dbReference type="AlphaFoldDB" id="A0A3B0ACJ4"/>
<feature type="region of interest" description="Disordered" evidence="1">
    <location>
        <begin position="135"/>
        <end position="155"/>
    </location>
</feature>
<sequence length="209" mass="22714">MTDVRRPGPSRPPIRLRPAPPLDPPYADEGADWPPPTHGQLALDLFGSSRPDAGRPPDRRAGLRPAPTRPGRDRGAPLPAAALVTATPEAVRAAHRFVGTCVEVLNGYRPPGQLRPLLDPGRAHELLPELARARLHQQRDDGRGGPPRRRPGRTARATVRLRRLRAGEPRAGAVEVAAVLTGASGRSWALALRLEHRRGRWLCTALHVL</sequence>
<dbReference type="EMBL" id="RBAN01000001">
    <property type="protein sequence ID" value="RKN58255.1"/>
    <property type="molecule type" value="Genomic_DNA"/>
</dbReference>
<evidence type="ECO:0000313" key="2">
    <source>
        <dbReference type="EMBL" id="RKN58255.1"/>
    </source>
</evidence>
<feature type="compositionally biased region" description="Basic and acidic residues" evidence="1">
    <location>
        <begin position="52"/>
        <end position="61"/>
    </location>
</feature>
<evidence type="ECO:0008006" key="4">
    <source>
        <dbReference type="Google" id="ProtNLM"/>
    </source>
</evidence>
<dbReference type="RefSeq" id="WP_120778427.1">
    <property type="nucleotide sequence ID" value="NZ_JBHLUP010000009.1"/>
</dbReference>